<protein>
    <recommendedName>
        <fullName evidence="4">DUF669 domain-containing protein</fullName>
    </recommendedName>
</protein>
<dbReference type="Pfam" id="PF05037">
    <property type="entry name" value="DUF669"/>
    <property type="match status" value="1"/>
</dbReference>
<dbReference type="AlphaFoldDB" id="A0A1G2F3Z6"/>
<feature type="region of interest" description="Disordered" evidence="1">
    <location>
        <begin position="1"/>
        <end position="20"/>
    </location>
</feature>
<sequence length="175" mass="19302">MPITNDVKIKPSSGTSEGPTGFVPAGVYDVEISDITFIPGEENPFTGKPQLKLRFNILTPEYEGVEILSWASLTINPGWEQGNPSNLYKIAVAVMGEEPDMEKEFYPSNLLGGKLRVVVEVRRKKTGQGEYSKITNYLASPKPVARPAVKKVAIEEEEMNTDDISIDDEGRTPPF</sequence>
<accession>A0A1G2F3Z6</accession>
<evidence type="ECO:0008006" key="4">
    <source>
        <dbReference type="Google" id="ProtNLM"/>
    </source>
</evidence>
<comment type="caution">
    <text evidence="2">The sequence shown here is derived from an EMBL/GenBank/DDBJ whole genome shotgun (WGS) entry which is preliminary data.</text>
</comment>
<evidence type="ECO:0000313" key="2">
    <source>
        <dbReference type="EMBL" id="OGZ32281.1"/>
    </source>
</evidence>
<organism evidence="2 3">
    <name type="scientific">Candidatus Portnoybacteria bacterium RBG_13_40_8</name>
    <dbReference type="NCBI Taxonomy" id="1801990"/>
    <lineage>
        <taxon>Bacteria</taxon>
        <taxon>Candidatus Portnoyibacteriota</taxon>
    </lineage>
</organism>
<gene>
    <name evidence="2" type="ORF">A2V69_01075</name>
</gene>
<dbReference type="STRING" id="1801990.A2V69_01075"/>
<name>A0A1G2F3Z6_9BACT</name>
<proteinExistence type="predicted"/>
<dbReference type="Proteomes" id="UP000177810">
    <property type="component" value="Unassembled WGS sequence"/>
</dbReference>
<evidence type="ECO:0000256" key="1">
    <source>
        <dbReference type="SAM" id="MobiDB-lite"/>
    </source>
</evidence>
<evidence type="ECO:0000313" key="3">
    <source>
        <dbReference type="Proteomes" id="UP000177810"/>
    </source>
</evidence>
<reference evidence="2 3" key="1">
    <citation type="journal article" date="2016" name="Nat. Commun.">
        <title>Thousands of microbial genomes shed light on interconnected biogeochemical processes in an aquifer system.</title>
        <authorList>
            <person name="Anantharaman K."/>
            <person name="Brown C.T."/>
            <person name="Hug L.A."/>
            <person name="Sharon I."/>
            <person name="Castelle C.J."/>
            <person name="Probst A.J."/>
            <person name="Thomas B.C."/>
            <person name="Singh A."/>
            <person name="Wilkins M.J."/>
            <person name="Karaoz U."/>
            <person name="Brodie E.L."/>
            <person name="Williams K.H."/>
            <person name="Hubbard S.S."/>
            <person name="Banfield J.F."/>
        </authorList>
    </citation>
    <scope>NUCLEOTIDE SEQUENCE [LARGE SCALE GENOMIC DNA]</scope>
</reference>
<dbReference type="EMBL" id="MHMT01000021">
    <property type="protein sequence ID" value="OGZ32281.1"/>
    <property type="molecule type" value="Genomic_DNA"/>
</dbReference>
<dbReference type="InterPro" id="IPR007731">
    <property type="entry name" value="DUF669"/>
</dbReference>